<evidence type="ECO:0000313" key="2">
    <source>
        <dbReference type="Proteomes" id="UP000199035"/>
    </source>
</evidence>
<gene>
    <name evidence="1" type="ORF">SAMN05421643_10318</name>
</gene>
<dbReference type="AlphaFoldDB" id="A0A1H3GRD7"/>
<organism evidence="1 2">
    <name type="scientific">Acinetobacter kyonggiensis</name>
    <dbReference type="NCBI Taxonomy" id="595670"/>
    <lineage>
        <taxon>Bacteria</taxon>
        <taxon>Pseudomonadati</taxon>
        <taxon>Pseudomonadota</taxon>
        <taxon>Gammaproteobacteria</taxon>
        <taxon>Moraxellales</taxon>
        <taxon>Moraxellaceae</taxon>
        <taxon>Acinetobacter</taxon>
    </lineage>
</organism>
<proteinExistence type="predicted"/>
<dbReference type="RefSeq" id="WP_092687614.1">
    <property type="nucleotide sequence ID" value="NZ_FNPK01000003.1"/>
</dbReference>
<reference evidence="2" key="1">
    <citation type="submission" date="2016-10" db="EMBL/GenBank/DDBJ databases">
        <authorList>
            <person name="Varghese N."/>
            <person name="Submissions S."/>
        </authorList>
    </citation>
    <scope>NUCLEOTIDE SEQUENCE [LARGE SCALE GENOMIC DNA]</scope>
    <source>
        <strain evidence="2">ANC 5109</strain>
    </source>
</reference>
<dbReference type="STRING" id="595670.SAMN05421643_10318"/>
<name>A0A1H3GRD7_9GAMM</name>
<evidence type="ECO:0000313" key="1">
    <source>
        <dbReference type="EMBL" id="SDY05896.1"/>
    </source>
</evidence>
<protein>
    <submittedName>
        <fullName evidence="1">Uncharacterized protein</fullName>
    </submittedName>
</protein>
<keyword evidence="2" id="KW-1185">Reference proteome</keyword>
<dbReference type="Proteomes" id="UP000199035">
    <property type="component" value="Unassembled WGS sequence"/>
</dbReference>
<accession>A0A1H3GRD7</accession>
<sequence length="107" mass="12181">MSEKLTESITFKCTNSEKLKLEAISRTRKLSLSEFIRSICMAEISVVEELLHSLQKEFALTTDTVDTFRLELAPPPMRDVTPKYTGTKNAQLCDQLSIFAIQHKSEE</sequence>
<dbReference type="EMBL" id="FNPK01000003">
    <property type="protein sequence ID" value="SDY05896.1"/>
    <property type="molecule type" value="Genomic_DNA"/>
</dbReference>